<dbReference type="EMBL" id="FOOX01000006">
    <property type="protein sequence ID" value="SFG56787.1"/>
    <property type="molecule type" value="Genomic_DNA"/>
</dbReference>
<evidence type="ECO:0000256" key="2">
    <source>
        <dbReference type="SAM" id="SignalP"/>
    </source>
</evidence>
<evidence type="ECO:0000313" key="5">
    <source>
        <dbReference type="Proteomes" id="UP000199337"/>
    </source>
</evidence>
<dbReference type="InterPro" id="IPR027954">
    <property type="entry name" value="Transcobalamin-like_C"/>
</dbReference>
<evidence type="ECO:0000259" key="3">
    <source>
        <dbReference type="PROSITE" id="PS51272"/>
    </source>
</evidence>
<dbReference type="Proteomes" id="UP000199337">
    <property type="component" value="Unassembled WGS sequence"/>
</dbReference>
<feature type="signal peptide" evidence="2">
    <location>
        <begin position="1"/>
        <end position="27"/>
    </location>
</feature>
<organism evidence="4 5">
    <name type="scientific">Desulfotruncus arcticus DSM 17038</name>
    <dbReference type="NCBI Taxonomy" id="1121424"/>
    <lineage>
        <taxon>Bacteria</taxon>
        <taxon>Bacillati</taxon>
        <taxon>Bacillota</taxon>
        <taxon>Clostridia</taxon>
        <taxon>Eubacteriales</taxon>
        <taxon>Desulfallaceae</taxon>
        <taxon>Desulfotruncus</taxon>
    </lineage>
</organism>
<dbReference type="AlphaFoldDB" id="A0A1I2T0T2"/>
<dbReference type="OrthoDB" id="3171015at2"/>
<feature type="domain" description="SLH" evidence="3">
    <location>
        <begin position="999"/>
        <end position="1059"/>
    </location>
</feature>
<keyword evidence="2" id="KW-0732">Signal</keyword>
<protein>
    <recommendedName>
        <fullName evidence="3">SLH domain-containing protein</fullName>
    </recommendedName>
</protein>
<dbReference type="Pfam" id="PF00395">
    <property type="entry name" value="SLH"/>
    <property type="match status" value="3"/>
</dbReference>
<accession>A0A1I2T0T2</accession>
<evidence type="ECO:0000256" key="1">
    <source>
        <dbReference type="ARBA" id="ARBA00022737"/>
    </source>
</evidence>
<dbReference type="InterPro" id="IPR051465">
    <property type="entry name" value="Cell_Envelope_Struct_Comp"/>
</dbReference>
<feature type="domain" description="SLH" evidence="3">
    <location>
        <begin position="935"/>
        <end position="998"/>
    </location>
</feature>
<feature type="chain" id="PRO_5011589400" description="SLH domain-containing protein" evidence="2">
    <location>
        <begin position="28"/>
        <end position="1120"/>
    </location>
</feature>
<dbReference type="PROSITE" id="PS51272">
    <property type="entry name" value="SLH"/>
    <property type="match status" value="3"/>
</dbReference>
<proteinExistence type="predicted"/>
<dbReference type="STRING" id="341036.SAMN05660649_02028"/>
<gene>
    <name evidence="4" type="ORF">SAMN05660649_02028</name>
</gene>
<dbReference type="RefSeq" id="WP_092471238.1">
    <property type="nucleotide sequence ID" value="NZ_FOOX01000006.1"/>
</dbReference>
<name>A0A1I2T0T2_9FIRM</name>
<sequence>MKISSKRFLSLLMVLALVLCWSPPALAADNFTAELQQQEHRLTITGTTTPDTAVTLLVTGLDDGDKKYSDQTKSGGDGAYAFSFVMDEGGYRATVTSNGIHIQQDFAVGNYRSAAVTVRVEGSAETLLPRTEVPISDGETTLLEAVLKAFNEKDVPYEMQGDMIHAIRGETGWQWLLNSRGGMAVPGTRLHDGDEIVLVDDLIWDPTITRLTVTPASIAVGAQFTVTLEKLDGTSASPVPGQPVVFNSEIKTTDSAGQTSFTPGNQGSFSVTCEPTTGSLIRPVPVKITVSGSGGSNPGTDPVGSSITVKMRIEGYRDTIMDGYVTFNPEDYKGEEGKYRFTGPDGVEYVNDRATVLLATVMAWNQNGIRDNSVGYQDNYVARMAGEEEFDFESGHPTCGWLVRVNNKLINEGVGVWPVRDGDKIEWYYGDVNSYFGSMEVTPTSLKTGEQLKVKVFGRSNGGMSMSNTSRKEPMEEAAVYVGSEEYTTGANGEVEITMKNPGTFEVYAVKLDKDASSGGCYFPLMSRTEKVRVKVTGESIETVVPVPEDPADAARIIKEVLDNPEADGNLVAETVKAAAISLANSLAKVQTAADAAALLDNTAAVTGLLDQAAGRITGDQAAATFAGSCLQITGVLAGLAPQISGAESKATLARAAVETIEAVAGILDRISDKAGLQETVDGLLDDAAPILASLQDQDAAAVQNSVLSLARQAARCLVQETLGADRLTMQDVELQAALDPGQAGELAGYAVQTVAGLEEKLGQMDLGQDLKLARQAVITIPGQGEKAVQVTLPAGTMDEVAAGGADSLAINTPEATFNLPPGAFGQASQDKDITLSAALVDPADLNNPAVPPGSIVVDLNAAAAGEAIIAFSAPLEVSLPYPGTPTAVTVYRIKADGSLEPMGGTYDSISGRVTFRTGHFSKYFAKETEKTVEIQNQFTDLENYAWAREAIEALAGQGIISGKGNGIFDPGADVTRAEFASLITRVLDQKAPQNTDLPFKDVSQDSWYHDAVAAAYAGGLVGGVSQDRFNPGNSISREEMAVIIARVLEQKGHAGGRAEDLAGFKDRDRIAAWAQDGAALAAQEGIITGVGDGRFTPADNTNRAQAAVMLYRLYGILQQ</sequence>
<feature type="domain" description="SLH" evidence="3">
    <location>
        <begin position="1062"/>
        <end position="1120"/>
    </location>
</feature>
<evidence type="ECO:0000313" key="4">
    <source>
        <dbReference type="EMBL" id="SFG56787.1"/>
    </source>
</evidence>
<dbReference type="InterPro" id="IPR001119">
    <property type="entry name" value="SLH_dom"/>
</dbReference>
<keyword evidence="5" id="KW-1185">Reference proteome</keyword>
<keyword evidence="1" id="KW-0677">Repeat</keyword>
<dbReference type="Pfam" id="PF14478">
    <property type="entry name" value="DUF4430"/>
    <property type="match status" value="1"/>
</dbReference>
<reference evidence="5" key="1">
    <citation type="submission" date="2016-10" db="EMBL/GenBank/DDBJ databases">
        <authorList>
            <person name="Varghese N."/>
            <person name="Submissions S."/>
        </authorList>
    </citation>
    <scope>NUCLEOTIDE SEQUENCE [LARGE SCALE GENOMIC DNA]</scope>
    <source>
        <strain evidence="5">DSM 17038</strain>
    </source>
</reference>
<dbReference type="PANTHER" id="PTHR43308">
    <property type="entry name" value="OUTER MEMBRANE PROTEIN ALPHA-RELATED"/>
    <property type="match status" value="1"/>
</dbReference>